<dbReference type="GO" id="GO:0008061">
    <property type="term" value="F:chitin binding"/>
    <property type="evidence" value="ECO:0007669"/>
    <property type="project" value="UniProtKB-KW"/>
</dbReference>
<dbReference type="GO" id="GO:0008843">
    <property type="term" value="F:endochitinase activity"/>
    <property type="evidence" value="ECO:0007669"/>
    <property type="project" value="UniProtKB-EC"/>
</dbReference>
<protein>
    <recommendedName>
        <fullName evidence="2">chitinase</fullName>
        <ecNumber evidence="2">3.2.1.14</ecNumber>
    </recommendedName>
</protein>
<keyword evidence="4 10" id="KW-0378">Hydrolase</keyword>
<sequence length="357" mass="38447">MAIFQSIALLSTLAASVHAGFNTGSKSNVVVYWGQNSAGQQSTQTRLADYCNDSNIDVLLLSFLLRFNGAGGQPVLNFANQGDKCSVFPGTETFSCPEIEADIKTCQGKGKTIMLSLGGDSYNEGGYTSAAAATAGAEKLWAQFGPVQSGSSVRTKTSLFRNSLPIHLALRPFGTAVLDGFDFDFEANVANMATFGNRLRSLYSTSTSKKYFLSAAPQCPYPDAYNRDILDNVPLDFINVQFYNNYCGVNSYVPGATDQWNFNFAQWDTFARASKNPAVKILLGVPAAQRAAGSGYLSPSQLAPVIQYSGRFASFGGVMMWDASQAFTNSGFLSAVKSSLTSLRKRSMKWGVRAAEE</sequence>
<keyword evidence="6" id="KW-0119">Carbohydrate metabolism</keyword>
<dbReference type="GO" id="GO:0005576">
    <property type="term" value="C:extracellular region"/>
    <property type="evidence" value="ECO:0007669"/>
    <property type="project" value="TreeGrafter"/>
</dbReference>
<dbReference type="Gene3D" id="3.20.20.80">
    <property type="entry name" value="Glycosidases"/>
    <property type="match status" value="1"/>
</dbReference>
<comment type="catalytic activity">
    <reaction evidence="1">
        <text>Random endo-hydrolysis of N-acetyl-beta-D-glucosaminide (1-&gt;4)-beta-linkages in chitin and chitodextrins.</text>
        <dbReference type="EC" id="3.2.1.14"/>
    </reaction>
</comment>
<dbReference type="InterPro" id="IPR050542">
    <property type="entry name" value="Glycosyl_Hydrlase18_Chitinase"/>
</dbReference>
<dbReference type="GO" id="GO:0000272">
    <property type="term" value="P:polysaccharide catabolic process"/>
    <property type="evidence" value="ECO:0007669"/>
    <property type="project" value="UniProtKB-KW"/>
</dbReference>
<dbReference type="Proteomes" id="UP001152607">
    <property type="component" value="Unassembled WGS sequence"/>
</dbReference>
<keyword evidence="3" id="KW-0147">Chitin-binding</keyword>
<evidence type="ECO:0000256" key="8">
    <source>
        <dbReference type="ARBA" id="ARBA00023326"/>
    </source>
</evidence>
<keyword evidence="8" id="KW-0624">Polysaccharide degradation</keyword>
<dbReference type="InterPro" id="IPR001223">
    <property type="entry name" value="Glyco_hydro18_cat"/>
</dbReference>
<dbReference type="AlphaFoldDB" id="A0A9W4UTJ6"/>
<proteinExistence type="inferred from homology"/>
<feature type="signal peptide" evidence="11">
    <location>
        <begin position="1"/>
        <end position="19"/>
    </location>
</feature>
<evidence type="ECO:0000256" key="11">
    <source>
        <dbReference type="SAM" id="SignalP"/>
    </source>
</evidence>
<dbReference type="GO" id="GO:0006032">
    <property type="term" value="P:chitin catabolic process"/>
    <property type="evidence" value="ECO:0007669"/>
    <property type="project" value="UniProtKB-KW"/>
</dbReference>
<dbReference type="EC" id="3.2.1.14" evidence="2"/>
<evidence type="ECO:0000256" key="7">
    <source>
        <dbReference type="ARBA" id="ARBA00023295"/>
    </source>
</evidence>
<feature type="chain" id="PRO_5040824539" description="chitinase" evidence="11">
    <location>
        <begin position="20"/>
        <end position="357"/>
    </location>
</feature>
<evidence type="ECO:0000256" key="6">
    <source>
        <dbReference type="ARBA" id="ARBA00023277"/>
    </source>
</evidence>
<dbReference type="CDD" id="cd02877">
    <property type="entry name" value="GH18_hevamine_XipI_class_III"/>
    <property type="match status" value="1"/>
</dbReference>
<dbReference type="PANTHER" id="PTHR45708:SF49">
    <property type="entry name" value="ENDOCHITINASE"/>
    <property type="match status" value="1"/>
</dbReference>
<dbReference type="InterPro" id="IPR045321">
    <property type="entry name" value="Cts1-like"/>
</dbReference>
<gene>
    <name evidence="13" type="ORF">PDIGIT_LOCUS14412</name>
</gene>
<dbReference type="InterPro" id="IPR001579">
    <property type="entry name" value="Glyco_hydro_18_chit_AS"/>
</dbReference>
<comment type="caution">
    <text evidence="13">The sequence shown here is derived from an EMBL/GenBank/DDBJ whole genome shotgun (WGS) entry which is preliminary data.</text>
</comment>
<dbReference type="EMBL" id="CAOQHR010000011">
    <property type="protein sequence ID" value="CAI6341219.1"/>
    <property type="molecule type" value="Genomic_DNA"/>
</dbReference>
<name>A0A9W4UTJ6_9PLEO</name>
<evidence type="ECO:0000256" key="3">
    <source>
        <dbReference type="ARBA" id="ARBA00022669"/>
    </source>
</evidence>
<accession>A0A9W4UTJ6</accession>
<dbReference type="SUPFAM" id="SSF51445">
    <property type="entry name" value="(Trans)glycosidases"/>
    <property type="match status" value="1"/>
</dbReference>
<dbReference type="PROSITE" id="PS51910">
    <property type="entry name" value="GH18_2"/>
    <property type="match status" value="1"/>
</dbReference>
<feature type="domain" description="GH18" evidence="12">
    <location>
        <begin position="27"/>
        <end position="343"/>
    </location>
</feature>
<evidence type="ECO:0000259" key="12">
    <source>
        <dbReference type="PROSITE" id="PS51910"/>
    </source>
</evidence>
<keyword evidence="7 10" id="KW-0326">Glycosidase</keyword>
<evidence type="ECO:0000256" key="9">
    <source>
        <dbReference type="ARBA" id="ARBA00025727"/>
    </source>
</evidence>
<dbReference type="PROSITE" id="PS01095">
    <property type="entry name" value="GH18_1"/>
    <property type="match status" value="1"/>
</dbReference>
<evidence type="ECO:0000313" key="13">
    <source>
        <dbReference type="EMBL" id="CAI6341219.1"/>
    </source>
</evidence>
<comment type="similarity">
    <text evidence="9">Belongs to the glycosyl hydrolase 18 family. Chitinase class III subfamily.</text>
</comment>
<dbReference type="PANTHER" id="PTHR45708">
    <property type="entry name" value="ENDOCHITINASE"/>
    <property type="match status" value="1"/>
</dbReference>
<evidence type="ECO:0000313" key="14">
    <source>
        <dbReference type="Proteomes" id="UP001152607"/>
    </source>
</evidence>
<evidence type="ECO:0000256" key="2">
    <source>
        <dbReference type="ARBA" id="ARBA00012729"/>
    </source>
</evidence>
<evidence type="ECO:0000256" key="10">
    <source>
        <dbReference type="RuleBase" id="RU000489"/>
    </source>
</evidence>
<dbReference type="InterPro" id="IPR017853">
    <property type="entry name" value="GH"/>
</dbReference>
<reference evidence="13" key="1">
    <citation type="submission" date="2023-01" db="EMBL/GenBank/DDBJ databases">
        <authorList>
            <person name="Van Ghelder C."/>
            <person name="Rancurel C."/>
        </authorList>
    </citation>
    <scope>NUCLEOTIDE SEQUENCE</scope>
    <source>
        <strain evidence="13">CNCM I-4278</strain>
    </source>
</reference>
<organism evidence="13 14">
    <name type="scientific">Periconia digitata</name>
    <dbReference type="NCBI Taxonomy" id="1303443"/>
    <lineage>
        <taxon>Eukaryota</taxon>
        <taxon>Fungi</taxon>
        <taxon>Dikarya</taxon>
        <taxon>Ascomycota</taxon>
        <taxon>Pezizomycotina</taxon>
        <taxon>Dothideomycetes</taxon>
        <taxon>Pleosporomycetidae</taxon>
        <taxon>Pleosporales</taxon>
        <taxon>Massarineae</taxon>
        <taxon>Periconiaceae</taxon>
        <taxon>Periconia</taxon>
    </lineage>
</organism>
<keyword evidence="5" id="KW-0146">Chitin degradation</keyword>
<evidence type="ECO:0000256" key="5">
    <source>
        <dbReference type="ARBA" id="ARBA00023024"/>
    </source>
</evidence>
<keyword evidence="11" id="KW-0732">Signal</keyword>
<evidence type="ECO:0000256" key="4">
    <source>
        <dbReference type="ARBA" id="ARBA00022801"/>
    </source>
</evidence>
<dbReference type="OrthoDB" id="6020543at2759"/>
<keyword evidence="14" id="KW-1185">Reference proteome</keyword>
<evidence type="ECO:0000256" key="1">
    <source>
        <dbReference type="ARBA" id="ARBA00000822"/>
    </source>
</evidence>
<dbReference type="Pfam" id="PF00704">
    <property type="entry name" value="Glyco_hydro_18"/>
    <property type="match status" value="1"/>
</dbReference>